<keyword evidence="3 5" id="KW-0808">Transferase</keyword>
<evidence type="ECO:0000256" key="1">
    <source>
        <dbReference type="ARBA" id="ARBA00006739"/>
    </source>
</evidence>
<dbReference type="Gene3D" id="3.90.550.10">
    <property type="entry name" value="Spore Coat Polysaccharide Biosynthesis Protein SpsA, Chain A"/>
    <property type="match status" value="1"/>
</dbReference>
<keyword evidence="2" id="KW-0328">Glycosyltransferase</keyword>
<dbReference type="OrthoDB" id="6653642at2"/>
<dbReference type="AlphaFoldDB" id="A0A1Y5SLT0"/>
<evidence type="ECO:0000313" key="6">
    <source>
        <dbReference type="Proteomes" id="UP000193870"/>
    </source>
</evidence>
<comment type="similarity">
    <text evidence="1">Belongs to the glycosyltransferase 2 family.</text>
</comment>
<sequence length="284" mass="31297">MHRAAVIIPHHNDPVRLTRCLGALVADAPADIDIVVVDNGPSTLPEGIETAFSQVRFLSEPQPGAAHARNRGVAETQAERLFFLDCDCVPDPGWIETALALGTHADIVGGRIALFDETPRLRTGAQAFESVFAFDNRRYVESEGFSVTANLLTTREVFEAVGQFRSGVSEDKDWCQRATRMGYRIAYADALTVAHPTRADWDALVLKWRRLTEEGHALSSQTGRRIAWAARAVATGASAFVHAPRVLRKQGLSGADRVAGITVLFRLRWLRAWWMLKQVAGMPI</sequence>
<organism evidence="5 6">
    <name type="scientific">Palleronia marisminoris</name>
    <dbReference type="NCBI Taxonomy" id="315423"/>
    <lineage>
        <taxon>Bacteria</taxon>
        <taxon>Pseudomonadati</taxon>
        <taxon>Pseudomonadota</taxon>
        <taxon>Alphaproteobacteria</taxon>
        <taxon>Rhodobacterales</taxon>
        <taxon>Roseobacteraceae</taxon>
        <taxon>Palleronia</taxon>
    </lineage>
</organism>
<evidence type="ECO:0000259" key="4">
    <source>
        <dbReference type="Pfam" id="PF00535"/>
    </source>
</evidence>
<proteinExistence type="inferred from homology"/>
<dbReference type="PANTHER" id="PTHR43179">
    <property type="entry name" value="RHAMNOSYLTRANSFERASE WBBL"/>
    <property type="match status" value="1"/>
</dbReference>
<dbReference type="SUPFAM" id="SSF53448">
    <property type="entry name" value="Nucleotide-diphospho-sugar transferases"/>
    <property type="match status" value="1"/>
</dbReference>
<keyword evidence="6" id="KW-1185">Reference proteome</keyword>
<dbReference type="Pfam" id="PF00535">
    <property type="entry name" value="Glycos_transf_2"/>
    <property type="match status" value="1"/>
</dbReference>
<dbReference type="InterPro" id="IPR029044">
    <property type="entry name" value="Nucleotide-diphossugar_trans"/>
</dbReference>
<name>A0A1Y5SLT0_9RHOB</name>
<reference evidence="5 6" key="1">
    <citation type="submission" date="2017-03" db="EMBL/GenBank/DDBJ databases">
        <authorList>
            <person name="Afonso C.L."/>
            <person name="Miller P.J."/>
            <person name="Scott M.A."/>
            <person name="Spackman E."/>
            <person name="Goraichik I."/>
            <person name="Dimitrov K.M."/>
            <person name="Suarez D.L."/>
            <person name="Swayne D.E."/>
        </authorList>
    </citation>
    <scope>NUCLEOTIDE SEQUENCE [LARGE SCALE GENOMIC DNA]</scope>
    <source>
        <strain evidence="5 6">CECT 7066</strain>
    </source>
</reference>
<feature type="domain" description="Glycosyltransferase 2-like" evidence="4">
    <location>
        <begin position="6"/>
        <end position="159"/>
    </location>
</feature>
<dbReference type="GO" id="GO:0016757">
    <property type="term" value="F:glycosyltransferase activity"/>
    <property type="evidence" value="ECO:0007669"/>
    <property type="project" value="UniProtKB-KW"/>
</dbReference>
<evidence type="ECO:0000256" key="2">
    <source>
        <dbReference type="ARBA" id="ARBA00022676"/>
    </source>
</evidence>
<dbReference type="PANTHER" id="PTHR43179:SF12">
    <property type="entry name" value="GALACTOFURANOSYLTRANSFERASE GLFT2"/>
    <property type="match status" value="1"/>
</dbReference>
<dbReference type="Proteomes" id="UP000193870">
    <property type="component" value="Unassembled WGS sequence"/>
</dbReference>
<gene>
    <name evidence="5" type="ORF">PAM7066_01743</name>
</gene>
<evidence type="ECO:0000313" key="5">
    <source>
        <dbReference type="EMBL" id="SLN40759.1"/>
    </source>
</evidence>
<evidence type="ECO:0000256" key="3">
    <source>
        <dbReference type="ARBA" id="ARBA00022679"/>
    </source>
</evidence>
<accession>A0A1Y5SLT0</accession>
<dbReference type="STRING" id="315423.SAMN04488020_104120"/>
<dbReference type="InterPro" id="IPR001173">
    <property type="entry name" value="Glyco_trans_2-like"/>
</dbReference>
<protein>
    <submittedName>
        <fullName evidence="5">Putative glycosyl transferase</fullName>
    </submittedName>
</protein>
<dbReference type="RefSeq" id="WP_085853934.1">
    <property type="nucleotide sequence ID" value="NZ_FOPF01000004.1"/>
</dbReference>
<dbReference type="EMBL" id="FWFV01000004">
    <property type="protein sequence ID" value="SLN40759.1"/>
    <property type="molecule type" value="Genomic_DNA"/>
</dbReference>